<evidence type="ECO:0000313" key="4">
    <source>
        <dbReference type="Proteomes" id="UP001347796"/>
    </source>
</evidence>
<dbReference type="GO" id="GO:0006457">
    <property type="term" value="P:protein folding"/>
    <property type="evidence" value="ECO:0007669"/>
    <property type="project" value="TreeGrafter"/>
</dbReference>
<dbReference type="PANTHER" id="PTHR45809">
    <property type="entry name" value="VIRAL IAP-ASSOCIATED FACTOR HOMOLOG"/>
    <property type="match status" value="1"/>
</dbReference>
<evidence type="ECO:0000259" key="2">
    <source>
        <dbReference type="Pfam" id="PF02114"/>
    </source>
</evidence>
<dbReference type="InterPro" id="IPR051498">
    <property type="entry name" value="Phosducin-like_chap/apop_reg"/>
</dbReference>
<reference evidence="3 4" key="1">
    <citation type="submission" date="2024-01" db="EMBL/GenBank/DDBJ databases">
        <title>The genome of the rayed Mediterranean limpet Patella caerulea (Linnaeus, 1758).</title>
        <authorList>
            <person name="Anh-Thu Weber A."/>
            <person name="Halstead-Nussloch G."/>
        </authorList>
    </citation>
    <scope>NUCLEOTIDE SEQUENCE [LARGE SCALE GENOMIC DNA]</scope>
    <source>
        <strain evidence="3">AATW-2023a</strain>
        <tissue evidence="3">Whole specimen</tissue>
    </source>
</reference>
<evidence type="ECO:0000313" key="3">
    <source>
        <dbReference type="EMBL" id="KAK6168026.1"/>
    </source>
</evidence>
<accession>A0AAN8GD15</accession>
<dbReference type="Gene3D" id="3.40.30.10">
    <property type="entry name" value="Glutaredoxin"/>
    <property type="match status" value="1"/>
</dbReference>
<dbReference type="PANTHER" id="PTHR45809:SF3">
    <property type="entry name" value="VIRAL IAP-ASSOCIATED FACTOR HOMOLOG"/>
    <property type="match status" value="1"/>
</dbReference>
<comment type="similarity">
    <text evidence="1">Belongs to the phosducin family.</text>
</comment>
<sequence>MQNPDADTEWNDVLRSKGIIPQKEAEITEDDIVQILEQTVQEKQHGKAMEDMSLKELDRIEDDLDDEDERMFEQYRRQRIAEMQAFQLKAKYGDVGEISKADYVREVNEAGEGVWVILHIYKQGIPICSLINQYLTTLARKFPATKFLKSISSVCIPNYPDKNLPTIFVYFEGDLKKQWIGPLAFGGMNLKQNDLEWMLAQTGAIQSDVDEPVKPVIKDVMNIAIRQSNINDDSDDDDDD</sequence>
<name>A0AAN8GD15_PATCE</name>
<feature type="domain" description="Phosducin" evidence="2">
    <location>
        <begin position="36"/>
        <end position="203"/>
    </location>
</feature>
<dbReference type="Proteomes" id="UP001347796">
    <property type="component" value="Unassembled WGS sequence"/>
</dbReference>
<proteinExistence type="inferred from homology"/>
<dbReference type="AlphaFoldDB" id="A0AAN8GD15"/>
<dbReference type="InterPro" id="IPR024253">
    <property type="entry name" value="Phosducin_thioredoxin-like_dom"/>
</dbReference>
<dbReference type="EMBL" id="JAZGQO010000018">
    <property type="protein sequence ID" value="KAK6168026.1"/>
    <property type="molecule type" value="Genomic_DNA"/>
</dbReference>
<dbReference type="Pfam" id="PF02114">
    <property type="entry name" value="Phosducin"/>
    <property type="match status" value="1"/>
</dbReference>
<dbReference type="CDD" id="cd02988">
    <property type="entry name" value="Phd_like_VIAF"/>
    <property type="match status" value="1"/>
</dbReference>
<comment type="caution">
    <text evidence="3">The sequence shown here is derived from an EMBL/GenBank/DDBJ whole genome shotgun (WGS) entry which is preliminary data.</text>
</comment>
<gene>
    <name evidence="3" type="ORF">SNE40_021933</name>
</gene>
<keyword evidence="4" id="KW-1185">Reference proteome</keyword>
<dbReference type="InterPro" id="IPR036249">
    <property type="entry name" value="Thioredoxin-like_sf"/>
</dbReference>
<evidence type="ECO:0000256" key="1">
    <source>
        <dbReference type="ARBA" id="ARBA00009686"/>
    </source>
</evidence>
<dbReference type="GO" id="GO:0005737">
    <property type="term" value="C:cytoplasm"/>
    <property type="evidence" value="ECO:0007669"/>
    <property type="project" value="TreeGrafter"/>
</dbReference>
<protein>
    <recommendedName>
        <fullName evidence="2">Phosducin domain-containing protein</fullName>
    </recommendedName>
</protein>
<dbReference type="SUPFAM" id="SSF52833">
    <property type="entry name" value="Thioredoxin-like"/>
    <property type="match status" value="1"/>
</dbReference>
<organism evidence="3 4">
    <name type="scientific">Patella caerulea</name>
    <name type="common">Rayed Mediterranean limpet</name>
    <dbReference type="NCBI Taxonomy" id="87958"/>
    <lineage>
        <taxon>Eukaryota</taxon>
        <taxon>Metazoa</taxon>
        <taxon>Spiralia</taxon>
        <taxon>Lophotrochozoa</taxon>
        <taxon>Mollusca</taxon>
        <taxon>Gastropoda</taxon>
        <taxon>Patellogastropoda</taxon>
        <taxon>Patelloidea</taxon>
        <taxon>Patellidae</taxon>
        <taxon>Patella</taxon>
    </lineage>
</organism>